<evidence type="ECO:0000313" key="1">
    <source>
        <dbReference type="EMBL" id="SHJ98038.1"/>
    </source>
</evidence>
<protein>
    <submittedName>
        <fullName evidence="1">Uncharacterized protein</fullName>
    </submittedName>
</protein>
<dbReference type="AlphaFoldDB" id="A0A1M6NQV1"/>
<dbReference type="RefSeq" id="WP_073173645.1">
    <property type="nucleotide sequence ID" value="NZ_FQZE01000045.1"/>
</dbReference>
<dbReference type="Pfam" id="PF19775">
    <property type="entry name" value="DUF6261"/>
    <property type="match status" value="1"/>
</dbReference>
<proteinExistence type="predicted"/>
<organism evidence="1 2">
    <name type="scientific">Tangfeifania diversioriginum</name>
    <dbReference type="NCBI Taxonomy" id="1168035"/>
    <lineage>
        <taxon>Bacteria</taxon>
        <taxon>Pseudomonadati</taxon>
        <taxon>Bacteroidota</taxon>
        <taxon>Bacteroidia</taxon>
        <taxon>Marinilabiliales</taxon>
        <taxon>Prolixibacteraceae</taxon>
        <taxon>Tangfeifania</taxon>
    </lineage>
</organism>
<dbReference type="InterPro" id="IPR046228">
    <property type="entry name" value="DUF6261"/>
</dbReference>
<accession>A0A1M6NQV1</accession>
<dbReference type="Proteomes" id="UP000184050">
    <property type="component" value="Unassembled WGS sequence"/>
</dbReference>
<sequence length="237" mass="26182">MIDKILTNSRVTEVDAATGRIVSAYKNTSLSSDTHLAAIFAELEPATERLTAAINQSRAESVLDEKDAVRDEKFRGLFYLVSGFVHHPDPAIKAAANEMEELLNDYGLSVVGESYAIESSLIQSLLTDLAKPKYQSSIEALSGCAELIAALQTAQADFEQARVAYEEEKAREGNRQNATEVKKEVLDITNDKLVVYLRAMIQLDDATFGDFGRTVGEIIAENNETVKRRRKKPEPEV</sequence>
<reference evidence="1 2" key="1">
    <citation type="submission" date="2016-11" db="EMBL/GenBank/DDBJ databases">
        <authorList>
            <person name="Jaros S."/>
            <person name="Januszkiewicz K."/>
            <person name="Wedrychowicz H."/>
        </authorList>
    </citation>
    <scope>NUCLEOTIDE SEQUENCE [LARGE SCALE GENOMIC DNA]</scope>
    <source>
        <strain evidence="1 2">DSM 27063</strain>
    </source>
</reference>
<keyword evidence="2" id="KW-1185">Reference proteome</keyword>
<dbReference type="OrthoDB" id="1123496at2"/>
<evidence type="ECO:0000313" key="2">
    <source>
        <dbReference type="Proteomes" id="UP000184050"/>
    </source>
</evidence>
<dbReference type="EMBL" id="FQZE01000045">
    <property type="protein sequence ID" value="SHJ98038.1"/>
    <property type="molecule type" value="Genomic_DNA"/>
</dbReference>
<name>A0A1M6NQV1_9BACT</name>
<gene>
    <name evidence="1" type="ORF">SAMN05444280_1455</name>
</gene>
<dbReference type="STRING" id="1168035.SAMN05444280_1455"/>